<feature type="domain" description="Methyltransferase type 11" evidence="5">
    <location>
        <begin position="39"/>
        <end position="134"/>
    </location>
</feature>
<dbReference type="InterPro" id="IPR013216">
    <property type="entry name" value="Methyltransf_11"/>
</dbReference>
<dbReference type="eggNOG" id="COG2227">
    <property type="taxonomic scope" value="Bacteria"/>
</dbReference>
<keyword evidence="3" id="KW-0831">Ubiquinone biosynthesis</keyword>
<dbReference type="STRING" id="118168.MC7420_1063"/>
<sequence length="242" mass="28090">MADRWWQPNEKIYTLSYLNSPRFTFFDYYVKDWQGLNVLDVGCGGGYSCEFMAAKGASVSGIDRSYPCIISARNHAATQNWEIDYKVGQAEALPWQNDTFDAVICVDVLEHVVDWQKAVAEIYRVLRPQGYFFFDTINRTFKSKLIFIVLLEDILQEIPRGVHDWHKFIQPQELQNCLIKVGFSDIDIKGFDLFGIYSYQNIRAYIHYKKTRRFQAKISDNTSLMYIGKAMKGKEKNAEGNP</sequence>
<dbReference type="EMBL" id="DS989858">
    <property type="protein sequence ID" value="EDX73267.1"/>
    <property type="molecule type" value="Genomic_DNA"/>
</dbReference>
<proteinExistence type="predicted"/>
<dbReference type="CDD" id="cd02440">
    <property type="entry name" value="AdoMet_MTases"/>
    <property type="match status" value="1"/>
</dbReference>
<evidence type="ECO:0000313" key="7">
    <source>
        <dbReference type="Proteomes" id="UP000003835"/>
    </source>
</evidence>
<dbReference type="SUPFAM" id="SSF53335">
    <property type="entry name" value="S-adenosyl-L-methionine-dependent methyltransferases"/>
    <property type="match status" value="1"/>
</dbReference>
<keyword evidence="1 6" id="KW-0489">Methyltransferase</keyword>
<keyword evidence="2 6" id="KW-0808">Transferase</keyword>
<gene>
    <name evidence="6" type="ORF">MC7420_1063</name>
</gene>
<evidence type="ECO:0000256" key="2">
    <source>
        <dbReference type="ARBA" id="ARBA00022679"/>
    </source>
</evidence>
<dbReference type="Proteomes" id="UP000003835">
    <property type="component" value="Unassembled WGS sequence"/>
</dbReference>
<protein>
    <submittedName>
        <fullName evidence="6">3-demethylubiquinone-9 3-methyltransferase</fullName>
        <ecNumber evidence="6">2.1.1.64</ecNumber>
    </submittedName>
</protein>
<evidence type="ECO:0000256" key="1">
    <source>
        <dbReference type="ARBA" id="ARBA00022603"/>
    </source>
</evidence>
<evidence type="ECO:0000256" key="3">
    <source>
        <dbReference type="ARBA" id="ARBA00022688"/>
    </source>
</evidence>
<name>B4VXE3_9CYAN</name>
<dbReference type="GO" id="GO:0010420">
    <property type="term" value="F:polyprenyldihydroxybenzoate methyltransferase activity"/>
    <property type="evidence" value="ECO:0007669"/>
    <property type="project" value="InterPro"/>
</dbReference>
<dbReference type="AlphaFoldDB" id="B4VXE3"/>
<keyword evidence="4" id="KW-0949">S-adenosyl-L-methionine</keyword>
<dbReference type="EC" id="2.1.1.64" evidence="6"/>
<dbReference type="GO" id="GO:0032259">
    <property type="term" value="P:methylation"/>
    <property type="evidence" value="ECO:0007669"/>
    <property type="project" value="UniProtKB-KW"/>
</dbReference>
<evidence type="ECO:0000259" key="5">
    <source>
        <dbReference type="Pfam" id="PF08241"/>
    </source>
</evidence>
<keyword evidence="6" id="KW-0830">Ubiquinone</keyword>
<dbReference type="NCBIfam" id="TIGR01983">
    <property type="entry name" value="UbiG"/>
    <property type="match status" value="1"/>
</dbReference>
<evidence type="ECO:0000313" key="6">
    <source>
        <dbReference type="EMBL" id="EDX73267.1"/>
    </source>
</evidence>
<evidence type="ECO:0000256" key="4">
    <source>
        <dbReference type="ARBA" id="ARBA00022691"/>
    </source>
</evidence>
<reference evidence="6 7" key="1">
    <citation type="submission" date="2008-07" db="EMBL/GenBank/DDBJ databases">
        <authorList>
            <person name="Tandeau de Marsac N."/>
            <person name="Ferriera S."/>
            <person name="Johnson J."/>
            <person name="Kravitz S."/>
            <person name="Beeson K."/>
            <person name="Sutton G."/>
            <person name="Rogers Y.-H."/>
            <person name="Friedman R."/>
            <person name="Frazier M."/>
            <person name="Venter J.C."/>
        </authorList>
    </citation>
    <scope>NUCLEOTIDE SEQUENCE [LARGE SCALE GENOMIC DNA]</scope>
    <source>
        <strain evidence="6 7">PCC 7420</strain>
    </source>
</reference>
<dbReference type="PANTHER" id="PTHR43464">
    <property type="entry name" value="METHYLTRANSFERASE"/>
    <property type="match status" value="1"/>
</dbReference>
<dbReference type="Gene3D" id="3.40.50.150">
    <property type="entry name" value="Vaccinia Virus protein VP39"/>
    <property type="match status" value="1"/>
</dbReference>
<dbReference type="HOGENOM" id="CLU_042432_4_1_3"/>
<dbReference type="InterPro" id="IPR010233">
    <property type="entry name" value="UbiG_MeTrfase"/>
</dbReference>
<accession>B4VXE3</accession>
<dbReference type="Pfam" id="PF08241">
    <property type="entry name" value="Methyltransf_11"/>
    <property type="match status" value="1"/>
</dbReference>
<dbReference type="InterPro" id="IPR029063">
    <property type="entry name" value="SAM-dependent_MTases_sf"/>
</dbReference>
<keyword evidence="7" id="KW-1185">Reference proteome</keyword>
<dbReference type="PANTHER" id="PTHR43464:SF19">
    <property type="entry name" value="UBIQUINONE BIOSYNTHESIS O-METHYLTRANSFERASE, MITOCHONDRIAL"/>
    <property type="match status" value="1"/>
</dbReference>
<dbReference type="GO" id="GO:0061542">
    <property type="term" value="F:3-demethylubiquinol 3-O-methyltransferase activity"/>
    <property type="evidence" value="ECO:0007669"/>
    <property type="project" value="UniProtKB-EC"/>
</dbReference>
<organism evidence="6 7">
    <name type="scientific">Coleofasciculus chthonoplastes PCC 7420</name>
    <dbReference type="NCBI Taxonomy" id="118168"/>
    <lineage>
        <taxon>Bacteria</taxon>
        <taxon>Bacillati</taxon>
        <taxon>Cyanobacteriota</taxon>
        <taxon>Cyanophyceae</taxon>
        <taxon>Coleofasciculales</taxon>
        <taxon>Coleofasciculaceae</taxon>
        <taxon>Coleofasciculus</taxon>
    </lineage>
</organism>